<dbReference type="RefSeq" id="WP_156683141.1">
    <property type="nucleotide sequence ID" value="NZ_CABWIB010000001.1"/>
</dbReference>
<dbReference type="InterPro" id="IPR025387">
    <property type="entry name" value="DUF4299"/>
</dbReference>
<sequence>MEIIIEKDVKIEDILSDGMIVKDNMVIIENVSSMPVTVEKKANKILVRLNKFSTENDFEIAKKIVANIDKYSVVNIDYEKDLKKELENIQDKDTVIQYINRPVYLSKELIKELLKNPNLLSEFSKLVYQVQYIDIYEANVRQFYDDNKEIIYMYYVNRDTDTLIKYVPVESNYKNSYINIVDKIDNKYETINIFKYSEFLNLLKKEDFSFIDSNHVVIKSKFNLKG</sequence>
<dbReference type="EMBL" id="CABWIB010000001">
    <property type="protein sequence ID" value="VWL85120.1"/>
    <property type="molecule type" value="Genomic_DNA"/>
</dbReference>
<evidence type="ECO:0000313" key="2">
    <source>
        <dbReference type="Proteomes" id="UP000419017"/>
    </source>
</evidence>
<evidence type="ECO:0000313" key="1">
    <source>
        <dbReference type="EMBL" id="VWL85120.1"/>
    </source>
</evidence>
<keyword evidence="2" id="KW-1185">Reference proteome</keyword>
<gene>
    <name evidence="1" type="ORF">OMES3154_00402</name>
</gene>
<dbReference type="Proteomes" id="UP000419017">
    <property type="component" value="Unassembled WGS sequence"/>
</dbReference>
<proteinExistence type="predicted"/>
<dbReference type="AlphaFoldDB" id="A0A6I8MDE4"/>
<protein>
    <submittedName>
        <fullName evidence="1">Uncharacterized protein</fullName>
    </submittedName>
</protein>
<dbReference type="Pfam" id="PF14132">
    <property type="entry name" value="DUF4299"/>
    <property type="match status" value="1"/>
</dbReference>
<accession>A0A6I8MDE4</accession>
<organism evidence="1 2">
    <name type="scientific">Oceanivirga miroungae</name>
    <dbReference type="NCBI Taxonomy" id="1130046"/>
    <lineage>
        <taxon>Bacteria</taxon>
        <taxon>Fusobacteriati</taxon>
        <taxon>Fusobacteriota</taxon>
        <taxon>Fusobacteriia</taxon>
        <taxon>Fusobacteriales</taxon>
        <taxon>Leptotrichiaceae</taxon>
        <taxon>Oceanivirga</taxon>
    </lineage>
</organism>
<reference evidence="1 2" key="1">
    <citation type="submission" date="2019-10" db="EMBL/GenBank/DDBJ databases">
        <authorList>
            <person name="Blom J."/>
        </authorList>
    </citation>
    <scope>NUCLEOTIDE SEQUENCE [LARGE SCALE GENOMIC DNA]</scope>
    <source>
        <strain evidence="1 2">ES3154-GLU</strain>
    </source>
</reference>
<name>A0A6I8MDE4_9FUSO</name>